<dbReference type="Proteomes" id="UP000596661">
    <property type="component" value="Chromosome 5"/>
</dbReference>
<keyword evidence="2" id="KW-1185">Reference proteome</keyword>
<reference evidence="1" key="2">
    <citation type="submission" date="2021-03" db="UniProtKB">
        <authorList>
            <consortium name="EnsemblPlants"/>
        </authorList>
    </citation>
    <scope>IDENTIFICATION</scope>
</reference>
<protein>
    <submittedName>
        <fullName evidence="1">Uncharacterized protein</fullName>
    </submittedName>
</protein>
<organism evidence="1 2">
    <name type="scientific">Cannabis sativa</name>
    <name type="common">Hemp</name>
    <name type="synonym">Marijuana</name>
    <dbReference type="NCBI Taxonomy" id="3483"/>
    <lineage>
        <taxon>Eukaryota</taxon>
        <taxon>Viridiplantae</taxon>
        <taxon>Streptophyta</taxon>
        <taxon>Embryophyta</taxon>
        <taxon>Tracheophyta</taxon>
        <taxon>Spermatophyta</taxon>
        <taxon>Magnoliopsida</taxon>
        <taxon>eudicotyledons</taxon>
        <taxon>Gunneridae</taxon>
        <taxon>Pentapetalae</taxon>
        <taxon>rosids</taxon>
        <taxon>fabids</taxon>
        <taxon>Rosales</taxon>
        <taxon>Cannabaceae</taxon>
        <taxon>Cannabis</taxon>
    </lineage>
</organism>
<accession>A0A803PMN0</accession>
<evidence type="ECO:0000313" key="1">
    <source>
        <dbReference type="EnsemblPlants" id="cds.evm.model.05.1751"/>
    </source>
</evidence>
<evidence type="ECO:0000313" key="2">
    <source>
        <dbReference type="Proteomes" id="UP000596661"/>
    </source>
</evidence>
<dbReference type="AlphaFoldDB" id="A0A803PMN0"/>
<sequence>MEPFVLMVAYQLPYQAVYWVVWNFREEVHGVVVSMVHEDGERKVERKDELAAKAKVKKSMVDVAGKVLSVSVWGRRHPDFCSCGEAHDLPKHGIGERSIQPTHVKLIATMPYRELWVDLVRGVIDELRWTDYRAIYEGRFDGIDEEEEAEKTKEGMVGAAAAALLRF</sequence>
<dbReference type="EnsemblPlants" id="evm.model.05.1751">
    <property type="protein sequence ID" value="cds.evm.model.05.1751"/>
    <property type="gene ID" value="evm.TU.05.1751"/>
</dbReference>
<dbReference type="EMBL" id="UZAU01000545">
    <property type="status" value="NOT_ANNOTATED_CDS"/>
    <property type="molecule type" value="Genomic_DNA"/>
</dbReference>
<name>A0A803PMN0_CANSA</name>
<reference evidence="1" key="1">
    <citation type="submission" date="2018-11" db="EMBL/GenBank/DDBJ databases">
        <authorList>
            <person name="Grassa J C."/>
        </authorList>
    </citation>
    <scope>NUCLEOTIDE SEQUENCE [LARGE SCALE GENOMIC DNA]</scope>
</reference>
<dbReference type="Gramene" id="evm.model.05.1751">
    <property type="protein sequence ID" value="cds.evm.model.05.1751"/>
    <property type="gene ID" value="evm.TU.05.1751"/>
</dbReference>
<proteinExistence type="predicted"/>